<keyword evidence="2" id="KW-0418">Kinase</keyword>
<keyword evidence="3" id="KW-1185">Reference proteome</keyword>
<dbReference type="PANTHER" id="PTHR46844:SF1">
    <property type="entry name" value="SLR5058 PROTEIN"/>
    <property type="match status" value="1"/>
</dbReference>
<gene>
    <name evidence="2" type="ORF">NCWK1_4362</name>
</gene>
<evidence type="ECO:0000259" key="1">
    <source>
        <dbReference type="PROSITE" id="PS50837"/>
    </source>
</evidence>
<dbReference type="RefSeq" id="WP_222838807.1">
    <property type="nucleotide sequence ID" value="NZ_DF978437.1"/>
</dbReference>
<dbReference type="InterPro" id="IPR054501">
    <property type="entry name" value="NCH2"/>
</dbReference>
<dbReference type="SUPFAM" id="SSF52540">
    <property type="entry name" value="P-loop containing nucleoside triphosphate hydrolases"/>
    <property type="match status" value="1"/>
</dbReference>
<dbReference type="PANTHER" id="PTHR46844">
    <property type="entry name" value="SLR5058 PROTEIN"/>
    <property type="match status" value="1"/>
</dbReference>
<dbReference type="Proteomes" id="UP000236527">
    <property type="component" value="Unassembled WGS sequence"/>
</dbReference>
<evidence type="ECO:0000313" key="2">
    <source>
        <dbReference type="EMBL" id="GBE94585.1"/>
    </source>
</evidence>
<dbReference type="GO" id="GO:0016301">
    <property type="term" value="F:kinase activity"/>
    <property type="evidence" value="ECO:0007669"/>
    <property type="project" value="UniProtKB-KW"/>
</dbReference>
<protein>
    <submittedName>
        <fullName evidence="2">Two-component sensor histidine kinase</fullName>
    </submittedName>
</protein>
<accession>A0A2H6LMY4</accession>
<dbReference type="Pfam" id="PF22727">
    <property type="entry name" value="NCH2"/>
    <property type="match status" value="1"/>
</dbReference>
<dbReference type="EMBL" id="BDGE01000080">
    <property type="protein sequence ID" value="GBE94585.1"/>
    <property type="molecule type" value="Genomic_DNA"/>
</dbReference>
<organism evidence="2 3">
    <name type="scientific">Nostoc cycadae WK-1</name>
    <dbReference type="NCBI Taxonomy" id="1861711"/>
    <lineage>
        <taxon>Bacteria</taxon>
        <taxon>Bacillati</taxon>
        <taxon>Cyanobacteriota</taxon>
        <taxon>Cyanophyceae</taxon>
        <taxon>Nostocales</taxon>
        <taxon>Nostocaceae</taxon>
        <taxon>Nostoc</taxon>
    </lineage>
</organism>
<comment type="caution">
    <text evidence="2">The sequence shown here is derived from an EMBL/GenBank/DDBJ whole genome shotgun (WGS) entry which is preliminary data.</text>
</comment>
<sequence>MVKRSLKATETGIAKAEKALINKGWSRHELAGHVVIEGKTVINGIDIQPIHKFFTGKAVDRRYFVGICKALGISWEEIISVAQDVTLISSQNDFKEIAEIDVLVEKIRSKIQPDIQEQCGKMRVLDMTQPIGLEDIYTDVNVLETVTGNRRLELNELLENFDPESDDFERCGLSTIVEKRVPGLNVVQRYSKLMVLGKPGAGKTTFLKYLAIQCIWGNFQSKKIPIFITLKDFAEAKGYPSLIDFINQFLTCQNISEDKVIKILKNGRFLILFDGLDEVREEDRKRVIKEVETFSRLYSFSDDFRNDQAYLISKRKKIISELESLNIDTNYYESSRICSFIADLIENMNCLSLVEEINKLNNFFGEKERNQYNIKTGINNLKKDLDSLLPDILKHDDQGLIFLSKLYPSRIYVNNFIITCRIAAREYCFKEFTDVEVADFDDKQIKTFSQKWFQRKNTSRGKNFIQKLNNQKSVKELAINPLLLTLLCLIFETSSDFPTNRSELYEEGIAVLLKKWDAERSIERDQVYRKLSTARKEDLLTHIAWVTFNQKDYFFKQRQAQRYIMEYIQNLPEARTDPKTLYLDSEVVLKSIEAQHGLLVERAKGIYSFSHLTFHEYFAARKVVTTSDPKALEELFEYLVKHMAEKRWREVILLTVGMLPSADRLFCLMKQTIDTKIIRHNNSEKLYQFLRQINANSRSAAVPYQASLKALYFALFQDSATCHERNFQQEEIELLKEYHELNRLLITYINSDCYVTRAVRDNIETNLLLPQFY</sequence>
<keyword evidence="2" id="KW-0808">Transferase</keyword>
<feature type="domain" description="NACHT" evidence="1">
    <location>
        <begin position="191"/>
        <end position="315"/>
    </location>
</feature>
<dbReference type="Pfam" id="PF05729">
    <property type="entry name" value="NACHT"/>
    <property type="match status" value="1"/>
</dbReference>
<dbReference type="InterPro" id="IPR007111">
    <property type="entry name" value="NACHT_NTPase"/>
</dbReference>
<dbReference type="InterPro" id="IPR027417">
    <property type="entry name" value="P-loop_NTPase"/>
</dbReference>
<reference evidence="3" key="1">
    <citation type="journal article" date="2018" name="Genome Announc.">
        <title>Draft Genome Sequence of the Nitrogen-Fixing and Hormogonia-Inducing Cyanobacterium Nostoc cycadae Strain WK-1, Isolated from the Coralloid Roots of Cycas revoluta.</title>
        <authorList>
            <person name="Kanesaki Y."/>
            <person name="Hirose M."/>
            <person name="Hirose Y."/>
            <person name="Fujisawa T."/>
            <person name="Nakamura Y."/>
            <person name="Watanabe S."/>
            <person name="Matsunaga S."/>
            <person name="Uchida H."/>
            <person name="Murakami A."/>
        </authorList>
    </citation>
    <scope>NUCLEOTIDE SEQUENCE [LARGE SCALE GENOMIC DNA]</scope>
    <source>
        <strain evidence="3">WK-1</strain>
    </source>
</reference>
<dbReference type="AlphaFoldDB" id="A0A2H6LMY4"/>
<dbReference type="Gene3D" id="3.40.50.300">
    <property type="entry name" value="P-loop containing nucleotide triphosphate hydrolases"/>
    <property type="match status" value="1"/>
</dbReference>
<dbReference type="PROSITE" id="PS50837">
    <property type="entry name" value="NACHT"/>
    <property type="match status" value="1"/>
</dbReference>
<proteinExistence type="predicted"/>
<evidence type="ECO:0000313" key="3">
    <source>
        <dbReference type="Proteomes" id="UP000236527"/>
    </source>
</evidence>
<name>A0A2H6LMY4_9NOSO</name>